<feature type="transmembrane region" description="Helical" evidence="1">
    <location>
        <begin position="66"/>
        <end position="86"/>
    </location>
</feature>
<sequence>MARVGRRVAEYGRIGLVHRSVLVSSVVAPVALIGGWTLAATRQPASYDPVSQTISALAGHDATDRWVMTTGIAVTGVAHVVTALGLTEARPASRVLLAAGGVATTSVAVFAEPSQAHVPVATTSFVLLAAWPLLSDVPSRRAGLVAGIGLGALAAWLGTELGGPRVGGVERVVAGAQSLWPLAAVALVRRTTSRAARA</sequence>
<dbReference type="EMBL" id="BMKQ01000001">
    <property type="protein sequence ID" value="GGF44163.1"/>
    <property type="molecule type" value="Genomic_DNA"/>
</dbReference>
<protein>
    <submittedName>
        <fullName evidence="2">Membrane protein</fullName>
    </submittedName>
</protein>
<proteinExistence type="predicted"/>
<evidence type="ECO:0000313" key="2">
    <source>
        <dbReference type="EMBL" id="GGF44163.1"/>
    </source>
</evidence>
<reference evidence="2" key="2">
    <citation type="submission" date="2020-09" db="EMBL/GenBank/DDBJ databases">
        <authorList>
            <person name="Sun Q."/>
            <person name="Zhou Y."/>
        </authorList>
    </citation>
    <scope>NUCLEOTIDE SEQUENCE</scope>
    <source>
        <strain evidence="2">CGMCC 1.16067</strain>
    </source>
</reference>
<keyword evidence="1" id="KW-1133">Transmembrane helix</keyword>
<feature type="transmembrane region" description="Helical" evidence="1">
    <location>
        <begin position="116"/>
        <end position="134"/>
    </location>
</feature>
<dbReference type="Pfam" id="PF06197">
    <property type="entry name" value="DUF998"/>
    <property type="match status" value="1"/>
</dbReference>
<comment type="caution">
    <text evidence="2">The sequence shown here is derived from an EMBL/GenBank/DDBJ whole genome shotgun (WGS) entry which is preliminary data.</text>
</comment>
<keyword evidence="3" id="KW-1185">Reference proteome</keyword>
<gene>
    <name evidence="2" type="ORF">GCM10011519_17530</name>
</gene>
<accession>A0A917F449</accession>
<evidence type="ECO:0000313" key="3">
    <source>
        <dbReference type="Proteomes" id="UP000649179"/>
    </source>
</evidence>
<feature type="transmembrane region" description="Helical" evidence="1">
    <location>
        <begin position="141"/>
        <end position="159"/>
    </location>
</feature>
<feature type="transmembrane region" description="Helical" evidence="1">
    <location>
        <begin position="93"/>
        <end position="110"/>
    </location>
</feature>
<dbReference type="Proteomes" id="UP000649179">
    <property type="component" value="Unassembled WGS sequence"/>
</dbReference>
<dbReference type="AlphaFoldDB" id="A0A917F449"/>
<organism evidence="2 3">
    <name type="scientific">Marmoricola endophyticus</name>
    <dbReference type="NCBI Taxonomy" id="2040280"/>
    <lineage>
        <taxon>Bacteria</taxon>
        <taxon>Bacillati</taxon>
        <taxon>Actinomycetota</taxon>
        <taxon>Actinomycetes</taxon>
        <taxon>Propionibacteriales</taxon>
        <taxon>Nocardioidaceae</taxon>
        <taxon>Marmoricola</taxon>
    </lineage>
</organism>
<keyword evidence="1" id="KW-0812">Transmembrane</keyword>
<dbReference type="InterPro" id="IPR009339">
    <property type="entry name" value="DUF998"/>
</dbReference>
<reference evidence="2" key="1">
    <citation type="journal article" date="2014" name="Int. J. Syst. Evol. Microbiol.">
        <title>Complete genome sequence of Corynebacterium casei LMG S-19264T (=DSM 44701T), isolated from a smear-ripened cheese.</title>
        <authorList>
            <consortium name="US DOE Joint Genome Institute (JGI-PGF)"/>
            <person name="Walter F."/>
            <person name="Albersmeier A."/>
            <person name="Kalinowski J."/>
            <person name="Ruckert C."/>
        </authorList>
    </citation>
    <scope>NUCLEOTIDE SEQUENCE</scope>
    <source>
        <strain evidence="2">CGMCC 1.16067</strain>
    </source>
</reference>
<feature type="transmembrane region" description="Helical" evidence="1">
    <location>
        <begin position="21"/>
        <end position="39"/>
    </location>
</feature>
<evidence type="ECO:0000256" key="1">
    <source>
        <dbReference type="SAM" id="Phobius"/>
    </source>
</evidence>
<name>A0A917F449_9ACTN</name>
<feature type="transmembrane region" description="Helical" evidence="1">
    <location>
        <begin position="171"/>
        <end position="188"/>
    </location>
</feature>
<keyword evidence="1" id="KW-0472">Membrane</keyword>